<reference evidence="2 3" key="1">
    <citation type="journal article" date="2017" name="Curr. Microbiol.">
        <title>Mucilaginibacter ginsenosidivorans sp. nov., Isolated from Soil of Ginseng Field.</title>
        <authorList>
            <person name="Kim M.M."/>
            <person name="Siddiqi M.Z."/>
            <person name="Im W.T."/>
        </authorList>
    </citation>
    <scope>NUCLEOTIDE SEQUENCE [LARGE SCALE GENOMIC DNA]</scope>
    <source>
        <strain evidence="2 3">Gsoil 3017</strain>
    </source>
</reference>
<dbReference type="EMBL" id="CP042436">
    <property type="protein sequence ID" value="QEC64925.1"/>
    <property type="molecule type" value="Genomic_DNA"/>
</dbReference>
<proteinExistence type="predicted"/>
<feature type="domain" description="DinB-like" evidence="1">
    <location>
        <begin position="14"/>
        <end position="159"/>
    </location>
</feature>
<dbReference type="Proteomes" id="UP000321479">
    <property type="component" value="Chromosome"/>
</dbReference>
<dbReference type="Pfam" id="PF12867">
    <property type="entry name" value="DinB_2"/>
    <property type="match status" value="1"/>
</dbReference>
<dbReference type="InterPro" id="IPR034660">
    <property type="entry name" value="DinB/YfiT-like"/>
</dbReference>
<keyword evidence="3" id="KW-1185">Reference proteome</keyword>
<dbReference type="SUPFAM" id="SSF109854">
    <property type="entry name" value="DinB/YfiT-like putative metalloenzymes"/>
    <property type="match status" value="1"/>
</dbReference>
<name>A0A5B8V1J7_9SPHI</name>
<evidence type="ECO:0000259" key="1">
    <source>
        <dbReference type="Pfam" id="PF12867"/>
    </source>
</evidence>
<protein>
    <submittedName>
        <fullName evidence="2">DinB family protein</fullName>
    </submittedName>
</protein>
<dbReference type="InterPro" id="IPR024775">
    <property type="entry name" value="DinB-like"/>
</dbReference>
<sequence length="166" mass="18547">MKNELAAEILSTKEILLKALGSFTGLNINQVPFEGSWTGGQVGEHVLKSASGILQTITGPVKPADRDPEQNVQPLADSFLNFEIKFQSPDFIIPSDEPKDRDYLLTALNDAFEGIRQVTESADLNLVCTGFEMPVIGQMTRLEFINFTVFHTKRHTHQLNNILKYL</sequence>
<gene>
    <name evidence="2" type="ORF">FRZ54_20920</name>
</gene>
<organism evidence="2 3">
    <name type="scientific">Mucilaginibacter ginsenosidivorans</name>
    <dbReference type="NCBI Taxonomy" id="398053"/>
    <lineage>
        <taxon>Bacteria</taxon>
        <taxon>Pseudomonadati</taxon>
        <taxon>Bacteroidota</taxon>
        <taxon>Sphingobacteriia</taxon>
        <taxon>Sphingobacteriales</taxon>
        <taxon>Sphingobacteriaceae</taxon>
        <taxon>Mucilaginibacter</taxon>
    </lineage>
</organism>
<dbReference type="OrthoDB" id="679284at2"/>
<dbReference type="RefSeq" id="WP_147033758.1">
    <property type="nucleotide sequence ID" value="NZ_CP042436.1"/>
</dbReference>
<dbReference type="AlphaFoldDB" id="A0A5B8V1J7"/>
<dbReference type="KEGG" id="mgin:FRZ54_20920"/>
<evidence type="ECO:0000313" key="3">
    <source>
        <dbReference type="Proteomes" id="UP000321479"/>
    </source>
</evidence>
<accession>A0A5B8V1J7</accession>
<dbReference type="Gene3D" id="1.20.120.450">
    <property type="entry name" value="dinb family like domain"/>
    <property type="match status" value="1"/>
</dbReference>
<evidence type="ECO:0000313" key="2">
    <source>
        <dbReference type="EMBL" id="QEC64925.1"/>
    </source>
</evidence>